<feature type="non-terminal residue" evidence="2">
    <location>
        <position position="1"/>
    </location>
</feature>
<sequence length="119" mass="13293">LSQLSTTKEKTVSFRKPNYTLGFSNTDHLINRANWDIKLTKTGFTNQAGHCLVLVTSMGNRPVSLVILDAFGKFTHFADASRIRNWVETGKSGSVPDVALRYKADKNLKNRPNAAEARR</sequence>
<dbReference type="InterPro" id="IPR001967">
    <property type="entry name" value="Peptidase_S11_N"/>
</dbReference>
<evidence type="ECO:0000259" key="1">
    <source>
        <dbReference type="Pfam" id="PF00768"/>
    </source>
</evidence>
<evidence type="ECO:0000313" key="2">
    <source>
        <dbReference type="EMBL" id="NWC37608.1"/>
    </source>
</evidence>
<comment type="caution">
    <text evidence="2">The sequence shown here is derived from an EMBL/GenBank/DDBJ whole genome shotgun (WGS) entry which is preliminary data.</text>
</comment>
<proteinExistence type="predicted"/>
<reference evidence="2 3" key="1">
    <citation type="submission" date="2020-04" db="EMBL/GenBank/DDBJ databases">
        <title>Molecular characterization of pseudomonads from Agaricus bisporus reveal novel blotch 2 pathogens in Western Europe.</title>
        <authorList>
            <person name="Taparia T."/>
            <person name="Krijger M."/>
            <person name="Haynes E."/>
            <person name="Elpinstone J.G."/>
            <person name="Noble R."/>
            <person name="Van Der Wolf J."/>
        </authorList>
    </citation>
    <scope>NUCLEOTIDE SEQUENCE [LARGE SCALE GENOMIC DNA]</scope>
    <source>
        <strain evidence="2 3">IPO3737</strain>
    </source>
</reference>
<dbReference type="Gene3D" id="3.40.710.10">
    <property type="entry name" value="DD-peptidase/beta-lactamase superfamily"/>
    <property type="match status" value="1"/>
</dbReference>
<organism evidence="2 3">
    <name type="scientific">Pseudomonas gingeri</name>
    <dbReference type="NCBI Taxonomy" id="117681"/>
    <lineage>
        <taxon>Bacteria</taxon>
        <taxon>Pseudomonadati</taxon>
        <taxon>Pseudomonadota</taxon>
        <taxon>Gammaproteobacteria</taxon>
        <taxon>Pseudomonadales</taxon>
        <taxon>Pseudomonadaceae</taxon>
        <taxon>Pseudomonas</taxon>
    </lineage>
</organism>
<dbReference type="Pfam" id="PF00768">
    <property type="entry name" value="Peptidase_S11"/>
    <property type="match status" value="1"/>
</dbReference>
<dbReference type="Proteomes" id="UP000520592">
    <property type="component" value="Unassembled WGS sequence"/>
</dbReference>
<dbReference type="AlphaFoldDB" id="A0A7Y8CNE4"/>
<feature type="domain" description="Peptidase S11 D-alanyl-D-alanine carboxypeptidase A N-terminal" evidence="1">
    <location>
        <begin position="2"/>
        <end position="71"/>
    </location>
</feature>
<dbReference type="InterPro" id="IPR012338">
    <property type="entry name" value="Beta-lactam/transpept-like"/>
</dbReference>
<dbReference type="GO" id="GO:0006508">
    <property type="term" value="P:proteolysis"/>
    <property type="evidence" value="ECO:0007669"/>
    <property type="project" value="InterPro"/>
</dbReference>
<dbReference type="SUPFAM" id="SSF56601">
    <property type="entry name" value="beta-lactamase/transpeptidase-like"/>
    <property type="match status" value="1"/>
</dbReference>
<evidence type="ECO:0000313" key="3">
    <source>
        <dbReference type="Proteomes" id="UP000520592"/>
    </source>
</evidence>
<accession>A0A7Y8CNE4</accession>
<dbReference type="EMBL" id="JACAQD010000189">
    <property type="protein sequence ID" value="NWC37608.1"/>
    <property type="molecule type" value="Genomic_DNA"/>
</dbReference>
<name>A0A7Y8CNE4_9PSED</name>
<protein>
    <submittedName>
        <fullName evidence="2">D-alanyl-D-alanine endopeptidase</fullName>
    </submittedName>
</protein>
<dbReference type="GO" id="GO:0009002">
    <property type="term" value="F:serine-type D-Ala-D-Ala carboxypeptidase activity"/>
    <property type="evidence" value="ECO:0007669"/>
    <property type="project" value="InterPro"/>
</dbReference>
<gene>
    <name evidence="2" type="ORF">HX876_35300</name>
</gene>